<comment type="caution">
    <text evidence="2">The sequence shown here is derived from an EMBL/GenBank/DDBJ whole genome shotgun (WGS) entry which is preliminary data.</text>
</comment>
<evidence type="ECO:0000313" key="2">
    <source>
        <dbReference type="EMBL" id="KAK2110480.1"/>
    </source>
</evidence>
<feature type="region of interest" description="Disordered" evidence="1">
    <location>
        <begin position="1"/>
        <end position="25"/>
    </location>
</feature>
<proteinExistence type="predicted"/>
<accession>A0ABQ9VM67</accession>
<evidence type="ECO:0000256" key="1">
    <source>
        <dbReference type="SAM" id="MobiDB-lite"/>
    </source>
</evidence>
<gene>
    <name evidence="2" type="ORF">P7K49_010226</name>
</gene>
<dbReference type="Proteomes" id="UP001266305">
    <property type="component" value="Unassembled WGS sequence"/>
</dbReference>
<dbReference type="EMBL" id="JASSZA010000005">
    <property type="protein sequence ID" value="KAK2110480.1"/>
    <property type="molecule type" value="Genomic_DNA"/>
</dbReference>
<evidence type="ECO:0000313" key="3">
    <source>
        <dbReference type="Proteomes" id="UP001266305"/>
    </source>
</evidence>
<protein>
    <submittedName>
        <fullName evidence="2">Uncharacterized protein</fullName>
    </submittedName>
</protein>
<feature type="non-terminal residue" evidence="2">
    <location>
        <position position="51"/>
    </location>
</feature>
<name>A0ABQ9VM67_SAGOE</name>
<reference evidence="2 3" key="1">
    <citation type="submission" date="2023-05" db="EMBL/GenBank/DDBJ databases">
        <title>B98-5 Cell Line De Novo Hybrid Assembly: An Optical Mapping Approach.</title>
        <authorList>
            <person name="Kananen K."/>
            <person name="Auerbach J.A."/>
            <person name="Kautto E."/>
            <person name="Blachly J.S."/>
        </authorList>
    </citation>
    <scope>NUCLEOTIDE SEQUENCE [LARGE SCALE GENOMIC DNA]</scope>
    <source>
        <strain evidence="2">B95-8</strain>
        <tissue evidence="2">Cell line</tissue>
    </source>
</reference>
<keyword evidence="3" id="KW-1185">Reference proteome</keyword>
<sequence length="51" mass="5868">ARKDKTKQGNSSRGKARQNSFMQGYFRECKAEQLQASKSKRMQENSRQGNS</sequence>
<feature type="non-terminal residue" evidence="2">
    <location>
        <position position="1"/>
    </location>
</feature>
<organism evidence="2 3">
    <name type="scientific">Saguinus oedipus</name>
    <name type="common">Cotton-top tamarin</name>
    <name type="synonym">Oedipomidas oedipus</name>
    <dbReference type="NCBI Taxonomy" id="9490"/>
    <lineage>
        <taxon>Eukaryota</taxon>
        <taxon>Metazoa</taxon>
        <taxon>Chordata</taxon>
        <taxon>Craniata</taxon>
        <taxon>Vertebrata</taxon>
        <taxon>Euteleostomi</taxon>
        <taxon>Mammalia</taxon>
        <taxon>Eutheria</taxon>
        <taxon>Euarchontoglires</taxon>
        <taxon>Primates</taxon>
        <taxon>Haplorrhini</taxon>
        <taxon>Platyrrhini</taxon>
        <taxon>Cebidae</taxon>
        <taxon>Callitrichinae</taxon>
        <taxon>Saguinus</taxon>
    </lineage>
</organism>
<feature type="compositionally biased region" description="Polar residues" evidence="1">
    <location>
        <begin position="8"/>
        <end position="22"/>
    </location>
</feature>